<comment type="caution">
    <text evidence="2">The sequence shown here is derived from an EMBL/GenBank/DDBJ whole genome shotgun (WGS) entry which is preliminary data.</text>
</comment>
<keyword evidence="3" id="KW-1185">Reference proteome</keyword>
<evidence type="ECO:0000313" key="2">
    <source>
        <dbReference type="EMBL" id="KAJ7047213.1"/>
    </source>
</evidence>
<dbReference type="AlphaFoldDB" id="A0AAD6XCC7"/>
<dbReference type="Proteomes" id="UP001218188">
    <property type="component" value="Unassembled WGS sequence"/>
</dbReference>
<feature type="chain" id="PRO_5042060569" evidence="1">
    <location>
        <begin position="19"/>
        <end position="176"/>
    </location>
</feature>
<accession>A0AAD6XCC7</accession>
<keyword evidence="1" id="KW-0732">Signal</keyword>
<organism evidence="2 3">
    <name type="scientific">Mycena alexandri</name>
    <dbReference type="NCBI Taxonomy" id="1745969"/>
    <lineage>
        <taxon>Eukaryota</taxon>
        <taxon>Fungi</taxon>
        <taxon>Dikarya</taxon>
        <taxon>Basidiomycota</taxon>
        <taxon>Agaricomycotina</taxon>
        <taxon>Agaricomycetes</taxon>
        <taxon>Agaricomycetidae</taxon>
        <taxon>Agaricales</taxon>
        <taxon>Marasmiineae</taxon>
        <taxon>Mycenaceae</taxon>
        <taxon>Mycena</taxon>
    </lineage>
</organism>
<gene>
    <name evidence="2" type="ORF">C8F04DRAFT_1172946</name>
</gene>
<proteinExistence type="predicted"/>
<sequence length="176" mass="18450">MQFSFSFVAFVFLSAVAALPQDIPDQATPLLTAPAPKDTIYFIPTPAHVIAERNARNAQALASANSTSLAKRSVHCVANNVVTSDAVNVATYIQRLVVQCVQSNGGGSFCTQMACYNTACVDICGPFDDADACNDAGNGLLDVANSCQYGNGVTGGWCDGPTNINYGPLNFGIYHS</sequence>
<dbReference type="EMBL" id="JARJCM010000002">
    <property type="protein sequence ID" value="KAJ7047213.1"/>
    <property type="molecule type" value="Genomic_DNA"/>
</dbReference>
<name>A0AAD6XCC7_9AGAR</name>
<feature type="signal peptide" evidence="1">
    <location>
        <begin position="1"/>
        <end position="18"/>
    </location>
</feature>
<evidence type="ECO:0000256" key="1">
    <source>
        <dbReference type="SAM" id="SignalP"/>
    </source>
</evidence>
<protein>
    <submittedName>
        <fullName evidence="2">Uncharacterized protein</fullName>
    </submittedName>
</protein>
<reference evidence="2" key="1">
    <citation type="submission" date="2023-03" db="EMBL/GenBank/DDBJ databases">
        <title>Massive genome expansion in bonnet fungi (Mycena s.s.) driven by repeated elements and novel gene families across ecological guilds.</title>
        <authorList>
            <consortium name="Lawrence Berkeley National Laboratory"/>
            <person name="Harder C.B."/>
            <person name="Miyauchi S."/>
            <person name="Viragh M."/>
            <person name="Kuo A."/>
            <person name="Thoen E."/>
            <person name="Andreopoulos B."/>
            <person name="Lu D."/>
            <person name="Skrede I."/>
            <person name="Drula E."/>
            <person name="Henrissat B."/>
            <person name="Morin E."/>
            <person name="Kohler A."/>
            <person name="Barry K."/>
            <person name="LaButti K."/>
            <person name="Morin E."/>
            <person name="Salamov A."/>
            <person name="Lipzen A."/>
            <person name="Mereny Z."/>
            <person name="Hegedus B."/>
            <person name="Baldrian P."/>
            <person name="Stursova M."/>
            <person name="Weitz H."/>
            <person name="Taylor A."/>
            <person name="Grigoriev I.V."/>
            <person name="Nagy L.G."/>
            <person name="Martin F."/>
            <person name="Kauserud H."/>
        </authorList>
    </citation>
    <scope>NUCLEOTIDE SEQUENCE</scope>
    <source>
        <strain evidence="2">CBHHK200</strain>
    </source>
</reference>
<evidence type="ECO:0000313" key="3">
    <source>
        <dbReference type="Proteomes" id="UP001218188"/>
    </source>
</evidence>